<dbReference type="GO" id="GO:0003677">
    <property type="term" value="F:DNA binding"/>
    <property type="evidence" value="ECO:0007669"/>
    <property type="project" value="UniProtKB-KW"/>
</dbReference>
<comment type="subcellular location">
    <subcellularLocation>
        <location evidence="1">Nucleus</location>
    </subcellularLocation>
</comment>
<feature type="domain" description="TF-B3" evidence="6">
    <location>
        <begin position="220"/>
        <end position="311"/>
    </location>
</feature>
<gene>
    <name evidence="7" type="ORF">COLO4_28110</name>
</gene>
<dbReference type="SUPFAM" id="SSF101936">
    <property type="entry name" value="DNA-binding pseudobarrel domain"/>
    <property type="match status" value="2"/>
</dbReference>
<dbReference type="PANTHER" id="PTHR31391">
    <property type="entry name" value="B3 DOMAIN-CONTAINING PROTEIN OS11G0197600-RELATED"/>
    <property type="match status" value="1"/>
</dbReference>
<dbReference type="InterPro" id="IPR003340">
    <property type="entry name" value="B3_DNA-bd"/>
</dbReference>
<dbReference type="SMART" id="SM01019">
    <property type="entry name" value="B3"/>
    <property type="match status" value="1"/>
</dbReference>
<keyword evidence="2" id="KW-0805">Transcription regulation</keyword>
<protein>
    <recommendedName>
        <fullName evidence="6">TF-B3 domain-containing protein</fullName>
    </recommendedName>
</protein>
<evidence type="ECO:0000259" key="6">
    <source>
        <dbReference type="SMART" id="SM01019"/>
    </source>
</evidence>
<dbReference type="Proteomes" id="UP000187203">
    <property type="component" value="Unassembled WGS sequence"/>
</dbReference>
<proteinExistence type="predicted"/>
<dbReference type="Gene3D" id="2.40.330.10">
    <property type="entry name" value="DNA-binding pseudobarrel domain"/>
    <property type="match status" value="2"/>
</dbReference>
<accession>A0A1R3HMV1</accession>
<evidence type="ECO:0000256" key="3">
    <source>
        <dbReference type="ARBA" id="ARBA00023125"/>
    </source>
</evidence>
<comment type="caution">
    <text evidence="7">The sequence shown here is derived from an EMBL/GenBank/DDBJ whole genome shotgun (WGS) entry which is preliminary data.</text>
</comment>
<keyword evidence="4" id="KW-0804">Transcription</keyword>
<dbReference type="EMBL" id="AWUE01019753">
    <property type="protein sequence ID" value="OMO71689.1"/>
    <property type="molecule type" value="Genomic_DNA"/>
</dbReference>
<reference evidence="8" key="1">
    <citation type="submission" date="2013-09" db="EMBL/GenBank/DDBJ databases">
        <title>Corchorus olitorius genome sequencing.</title>
        <authorList>
            <person name="Alam M."/>
            <person name="Haque M.S."/>
            <person name="Islam M.S."/>
            <person name="Emdad E.M."/>
            <person name="Islam M.M."/>
            <person name="Ahmed B."/>
            <person name="Halim A."/>
            <person name="Hossen Q.M.M."/>
            <person name="Hossain M.Z."/>
            <person name="Ahmed R."/>
            <person name="Khan M.M."/>
            <person name="Islam R."/>
            <person name="Rashid M.M."/>
            <person name="Khan S.A."/>
            <person name="Rahman M.S."/>
            <person name="Alam M."/>
            <person name="Yahiya A.S."/>
            <person name="Khan M.S."/>
            <person name="Azam M.S."/>
            <person name="Haque T."/>
            <person name="Lashkar M.Z.H."/>
            <person name="Akhand A.I."/>
            <person name="Morshed G."/>
            <person name="Roy S."/>
            <person name="Uddin K.S."/>
            <person name="Rabeya T."/>
            <person name="Hossain A.S."/>
            <person name="Chowdhury A."/>
            <person name="Snigdha A.R."/>
            <person name="Mortoza M.S."/>
            <person name="Matin S.A."/>
            <person name="Hoque S.M.E."/>
            <person name="Islam M.K."/>
            <person name="Roy D.K."/>
            <person name="Haider R."/>
            <person name="Moosa M.M."/>
            <person name="Elias S.M."/>
            <person name="Hasan A.M."/>
            <person name="Jahan S."/>
            <person name="Shafiuddin M."/>
            <person name="Mahmood N."/>
            <person name="Shommy N.S."/>
        </authorList>
    </citation>
    <scope>NUCLEOTIDE SEQUENCE [LARGE SCALE GENOMIC DNA]</scope>
    <source>
        <strain evidence="8">cv. O-4</strain>
    </source>
</reference>
<dbReference type="CDD" id="cd10017">
    <property type="entry name" value="B3_DNA"/>
    <property type="match status" value="1"/>
</dbReference>
<dbReference type="InterPro" id="IPR044837">
    <property type="entry name" value="REM16-like"/>
</dbReference>
<evidence type="ECO:0000313" key="8">
    <source>
        <dbReference type="Proteomes" id="UP000187203"/>
    </source>
</evidence>
<keyword evidence="8" id="KW-1185">Reference proteome</keyword>
<dbReference type="GO" id="GO:0005634">
    <property type="term" value="C:nucleus"/>
    <property type="evidence" value="ECO:0007669"/>
    <property type="project" value="UniProtKB-SubCell"/>
</dbReference>
<evidence type="ECO:0000256" key="2">
    <source>
        <dbReference type="ARBA" id="ARBA00023015"/>
    </source>
</evidence>
<keyword evidence="3" id="KW-0238">DNA-binding</keyword>
<name>A0A1R3HMV1_9ROSI</name>
<sequence length="316" mass="35136">MSAFSTGSDVPVFSISDGSDHIHVDAHASDNLSGVSSRVSSHFLNALDSFYISFNPTSANLERLTLVLPSKALPFFNTNLPADTVIVDRHESTTAVKLCLIDGQIVITDGWHEFLVSHNLQPRDLCFSVSDDQSMFVKIHCLCRTEVVDFPSRGVHNNCVDNINNDFSIGVVERSSPSVNGQARKRCALVVVNLCRFWFAFADPDTPRDAQQFRSSYPSFARCLTSRSDLGKELHIPSNLRSVLPRGCTIVKLNVVGGHTSTVLCYNNEGGLLFSHGWRLFVVANDLTLMDSCVFEITRHKNISVHIFRFSMCNEY</sequence>
<evidence type="ECO:0000313" key="7">
    <source>
        <dbReference type="EMBL" id="OMO71689.1"/>
    </source>
</evidence>
<keyword evidence="5" id="KW-0539">Nucleus</keyword>
<dbReference type="Pfam" id="PF02362">
    <property type="entry name" value="B3"/>
    <property type="match status" value="1"/>
</dbReference>
<dbReference type="InterPro" id="IPR015300">
    <property type="entry name" value="DNA-bd_pseudobarrel_sf"/>
</dbReference>
<evidence type="ECO:0000256" key="5">
    <source>
        <dbReference type="ARBA" id="ARBA00023242"/>
    </source>
</evidence>
<organism evidence="7 8">
    <name type="scientific">Corchorus olitorius</name>
    <dbReference type="NCBI Taxonomy" id="93759"/>
    <lineage>
        <taxon>Eukaryota</taxon>
        <taxon>Viridiplantae</taxon>
        <taxon>Streptophyta</taxon>
        <taxon>Embryophyta</taxon>
        <taxon>Tracheophyta</taxon>
        <taxon>Spermatophyta</taxon>
        <taxon>Magnoliopsida</taxon>
        <taxon>eudicotyledons</taxon>
        <taxon>Gunneridae</taxon>
        <taxon>Pentapetalae</taxon>
        <taxon>rosids</taxon>
        <taxon>malvids</taxon>
        <taxon>Malvales</taxon>
        <taxon>Malvaceae</taxon>
        <taxon>Grewioideae</taxon>
        <taxon>Apeibeae</taxon>
        <taxon>Corchorus</taxon>
    </lineage>
</organism>
<evidence type="ECO:0000256" key="4">
    <source>
        <dbReference type="ARBA" id="ARBA00023163"/>
    </source>
</evidence>
<evidence type="ECO:0000256" key="1">
    <source>
        <dbReference type="ARBA" id="ARBA00004123"/>
    </source>
</evidence>
<dbReference type="PANTHER" id="PTHR31391:SF106">
    <property type="entry name" value="B3 DOMAIN-CONTAINING PROTEIN OS01G0723500"/>
    <property type="match status" value="1"/>
</dbReference>
<dbReference type="AlphaFoldDB" id="A0A1R3HMV1"/>